<dbReference type="EMBL" id="JAUEPT010000101">
    <property type="protein sequence ID" value="KAK0432078.1"/>
    <property type="molecule type" value="Genomic_DNA"/>
</dbReference>
<dbReference type="InterPro" id="IPR021109">
    <property type="entry name" value="Peptidase_aspartic_dom_sf"/>
</dbReference>
<proteinExistence type="predicted"/>
<comment type="caution">
    <text evidence="1">The sequence shown here is derived from an EMBL/GenBank/DDBJ whole genome shotgun (WGS) entry which is preliminary data.</text>
</comment>
<reference evidence="1" key="1">
    <citation type="submission" date="2023-06" db="EMBL/GenBank/DDBJ databases">
        <authorList>
            <consortium name="Lawrence Berkeley National Laboratory"/>
            <person name="Ahrendt S."/>
            <person name="Sahu N."/>
            <person name="Indic B."/>
            <person name="Wong-Bajracharya J."/>
            <person name="Merenyi Z."/>
            <person name="Ke H.-M."/>
            <person name="Monk M."/>
            <person name="Kocsube S."/>
            <person name="Drula E."/>
            <person name="Lipzen A."/>
            <person name="Balint B."/>
            <person name="Henrissat B."/>
            <person name="Andreopoulos B."/>
            <person name="Martin F.M."/>
            <person name="Harder C.B."/>
            <person name="Rigling D."/>
            <person name="Ford K.L."/>
            <person name="Foster G.D."/>
            <person name="Pangilinan J."/>
            <person name="Papanicolaou A."/>
            <person name="Barry K."/>
            <person name="LaButti K."/>
            <person name="Viragh M."/>
            <person name="Koriabine M."/>
            <person name="Yan M."/>
            <person name="Riley R."/>
            <person name="Champramary S."/>
            <person name="Plett K.L."/>
            <person name="Tsai I.J."/>
            <person name="Slot J."/>
            <person name="Sipos G."/>
            <person name="Plett J."/>
            <person name="Nagy L.G."/>
            <person name="Grigoriev I.V."/>
        </authorList>
    </citation>
    <scope>NUCLEOTIDE SEQUENCE</scope>
    <source>
        <strain evidence="1">FPL87.14</strain>
    </source>
</reference>
<name>A0AA39MFN2_9AGAR</name>
<gene>
    <name evidence="1" type="ORF">EV421DRAFT_1719859</name>
</gene>
<evidence type="ECO:0000313" key="1">
    <source>
        <dbReference type="EMBL" id="KAK0432078.1"/>
    </source>
</evidence>
<dbReference type="SUPFAM" id="SSF50630">
    <property type="entry name" value="Acid proteases"/>
    <property type="match status" value="1"/>
</dbReference>
<keyword evidence="2" id="KW-1185">Reference proteome</keyword>
<dbReference type="AlphaFoldDB" id="A0AA39MFN2"/>
<evidence type="ECO:0000313" key="2">
    <source>
        <dbReference type="Proteomes" id="UP001175226"/>
    </source>
</evidence>
<sequence>MKAVSFKPLPVDTRPRLEDLSKKIQDPLENDKTPVYKNVLPIHKDGSAQEVASRVLEAPISIDAKELLDLSPAVRKELAKLMAKKRVATKPVVQSAYGVGENHLDSDPLPFNSEDLNLENERVNALKFDVIEVDELPPAQLTISQFTAGIIPAGSVIVGDPYLQYLDTLAPGETPRPVIVGGASTSLRAIFPLINGAGHEECVVDGGSQIVSMARHIATSLGIGWDPDITIHMQSANGSLAKTLGLTKNVPFLFQDVIVYLQVHVIDNPAYKVLLGRPFNVVTESLIKNNSDGGQIITITDPNTGR</sequence>
<dbReference type="Gene3D" id="2.40.70.10">
    <property type="entry name" value="Acid Proteases"/>
    <property type="match status" value="1"/>
</dbReference>
<dbReference type="CDD" id="cd00303">
    <property type="entry name" value="retropepsin_like"/>
    <property type="match status" value="1"/>
</dbReference>
<organism evidence="1 2">
    <name type="scientific">Armillaria borealis</name>
    <dbReference type="NCBI Taxonomy" id="47425"/>
    <lineage>
        <taxon>Eukaryota</taxon>
        <taxon>Fungi</taxon>
        <taxon>Dikarya</taxon>
        <taxon>Basidiomycota</taxon>
        <taxon>Agaricomycotina</taxon>
        <taxon>Agaricomycetes</taxon>
        <taxon>Agaricomycetidae</taxon>
        <taxon>Agaricales</taxon>
        <taxon>Marasmiineae</taxon>
        <taxon>Physalacriaceae</taxon>
        <taxon>Armillaria</taxon>
    </lineage>
</organism>
<accession>A0AA39MFN2</accession>
<dbReference type="Proteomes" id="UP001175226">
    <property type="component" value="Unassembled WGS sequence"/>
</dbReference>
<protein>
    <submittedName>
        <fullName evidence="1">Uncharacterized protein</fullName>
    </submittedName>
</protein>